<organism evidence="6 7">
    <name type="scientific">Vibrio diabolicus</name>
    <dbReference type="NCBI Taxonomy" id="50719"/>
    <lineage>
        <taxon>Bacteria</taxon>
        <taxon>Pseudomonadati</taxon>
        <taxon>Pseudomonadota</taxon>
        <taxon>Gammaproteobacteria</taxon>
        <taxon>Vibrionales</taxon>
        <taxon>Vibrionaceae</taxon>
        <taxon>Vibrio</taxon>
        <taxon>Vibrio diabolicus subgroup</taxon>
    </lineage>
</organism>
<dbReference type="Pfam" id="PF00589">
    <property type="entry name" value="Phage_integrase"/>
    <property type="match status" value="1"/>
</dbReference>
<dbReference type="Gene3D" id="1.10.443.10">
    <property type="entry name" value="Intergrase catalytic core"/>
    <property type="match status" value="1"/>
</dbReference>
<keyword evidence="3" id="KW-0238">DNA-binding</keyword>
<dbReference type="InterPro" id="IPR013762">
    <property type="entry name" value="Integrase-like_cat_sf"/>
</dbReference>
<feature type="domain" description="Tyr recombinase" evidence="5">
    <location>
        <begin position="207"/>
        <end position="381"/>
    </location>
</feature>
<dbReference type="GO" id="GO:0003677">
    <property type="term" value="F:DNA binding"/>
    <property type="evidence" value="ECO:0007669"/>
    <property type="project" value="UniProtKB-KW"/>
</dbReference>
<dbReference type="InterPro" id="IPR011010">
    <property type="entry name" value="DNA_brk_join_enz"/>
</dbReference>
<dbReference type="GO" id="GO:0006310">
    <property type="term" value="P:DNA recombination"/>
    <property type="evidence" value="ECO:0007669"/>
    <property type="project" value="UniProtKB-KW"/>
</dbReference>
<evidence type="ECO:0000256" key="2">
    <source>
        <dbReference type="ARBA" id="ARBA00022908"/>
    </source>
</evidence>
<dbReference type="InterPro" id="IPR010998">
    <property type="entry name" value="Integrase_recombinase_N"/>
</dbReference>
<evidence type="ECO:0000313" key="7">
    <source>
        <dbReference type="Proteomes" id="UP000596337"/>
    </source>
</evidence>
<reference evidence="6 7" key="1">
    <citation type="submission" date="2021-01" db="EMBL/GenBank/DDBJ databases">
        <title>Characterization of a novel blaVMB-2- harboring plasmid in Vibrio diabolicus.</title>
        <authorList>
            <person name="Liu M."/>
        </authorList>
    </citation>
    <scope>NUCLEOTIDE SEQUENCE [LARGE SCALE GENOMIC DNA]</scope>
    <source>
        <strain evidence="6 7">SLV18</strain>
    </source>
</reference>
<dbReference type="Proteomes" id="UP000596337">
    <property type="component" value="Chromosome 1"/>
</dbReference>
<comment type="similarity">
    <text evidence="1">Belongs to the 'phage' integrase family.</text>
</comment>
<dbReference type="InterPro" id="IPR025166">
    <property type="entry name" value="Integrase_DNA_bind_dom"/>
</dbReference>
<dbReference type="InterPro" id="IPR050808">
    <property type="entry name" value="Phage_Integrase"/>
</dbReference>
<dbReference type="InterPro" id="IPR038488">
    <property type="entry name" value="Integrase_DNA-bd_sf"/>
</dbReference>
<evidence type="ECO:0000256" key="4">
    <source>
        <dbReference type="ARBA" id="ARBA00023172"/>
    </source>
</evidence>
<dbReference type="PROSITE" id="PS51898">
    <property type="entry name" value="TYR_RECOMBINASE"/>
    <property type="match status" value="1"/>
</dbReference>
<dbReference type="RefSeq" id="WP_029830309.1">
    <property type="nucleotide sequence ID" value="NZ_CANMIY010000020.1"/>
</dbReference>
<protein>
    <submittedName>
        <fullName evidence="6">Site-specific integrase</fullName>
    </submittedName>
</protein>
<evidence type="ECO:0000256" key="3">
    <source>
        <dbReference type="ARBA" id="ARBA00023125"/>
    </source>
</evidence>
<dbReference type="AlphaFoldDB" id="A0AA92R6V2"/>
<keyword evidence="2" id="KW-0229">DNA integration</keyword>
<dbReference type="SUPFAM" id="SSF56349">
    <property type="entry name" value="DNA breaking-rejoining enzymes"/>
    <property type="match status" value="1"/>
</dbReference>
<keyword evidence="4" id="KW-0233">DNA recombination</keyword>
<evidence type="ECO:0000313" key="6">
    <source>
        <dbReference type="EMBL" id="QRG83034.1"/>
    </source>
</evidence>
<accession>A0AA92R6V2</accession>
<gene>
    <name evidence="6" type="ORF">JOS67_01400</name>
</gene>
<dbReference type="Pfam" id="PF13356">
    <property type="entry name" value="Arm-DNA-bind_3"/>
    <property type="match status" value="1"/>
</dbReference>
<dbReference type="Gene3D" id="3.30.160.390">
    <property type="entry name" value="Integrase, DNA-binding domain"/>
    <property type="match status" value="1"/>
</dbReference>
<dbReference type="InterPro" id="IPR002104">
    <property type="entry name" value="Integrase_catalytic"/>
</dbReference>
<dbReference type="PANTHER" id="PTHR30629">
    <property type="entry name" value="PROPHAGE INTEGRASE"/>
    <property type="match status" value="1"/>
</dbReference>
<dbReference type="Gene3D" id="1.10.150.130">
    <property type="match status" value="1"/>
</dbReference>
<sequence length="406" mass="47403">MAITDSKLKSMLGKEHTRSPIKLSDRDGLYVYHRKTGVLSFVYRYRYNGKPRDLALGKYPNLSLLEARSKVRKYNEILAKGTDPKLHKDLEKRKSIDVVTVKGALEYWLVNYAEKRRKNYHKHRSQFERHVYPLIGHLPLELCETRHWVEVFDAITNGTYHRAAPKASGYILQNAKQALKFCRVRHFAVSHALDDLNVVDVGEKQYKRDRVLEWEELHDVWKWTSNEKNPPYYRHLFYLLILFGCRTQEIRLSTVDEWDLESLIWTVPKHKSKTGNAIQRPIPEQVAGYIKLLINSGSNDYLLGDVKRPEAVSSFGGKLWKKLNHEHSWTLHDIRRTFTTMLNDLGVEPYIVEQMLGHALGGTMGIYNRSQHLEKKRRALNLWFSKLLEMEIQDNVVNISIPAVGE</sequence>
<dbReference type="GO" id="GO:0015074">
    <property type="term" value="P:DNA integration"/>
    <property type="evidence" value="ECO:0007669"/>
    <property type="project" value="UniProtKB-KW"/>
</dbReference>
<name>A0AA92R6V2_9VIBR</name>
<dbReference type="PANTHER" id="PTHR30629:SF2">
    <property type="entry name" value="PROPHAGE INTEGRASE INTS-RELATED"/>
    <property type="match status" value="1"/>
</dbReference>
<dbReference type="EMBL" id="CP069195">
    <property type="protein sequence ID" value="QRG83034.1"/>
    <property type="molecule type" value="Genomic_DNA"/>
</dbReference>
<proteinExistence type="inferred from homology"/>
<dbReference type="CDD" id="cd00801">
    <property type="entry name" value="INT_P4_C"/>
    <property type="match status" value="1"/>
</dbReference>
<evidence type="ECO:0000259" key="5">
    <source>
        <dbReference type="PROSITE" id="PS51898"/>
    </source>
</evidence>
<evidence type="ECO:0000256" key="1">
    <source>
        <dbReference type="ARBA" id="ARBA00008857"/>
    </source>
</evidence>